<proteinExistence type="predicted"/>
<feature type="domain" description="Pyridoxamine 5'-phosphate oxidase N-terminal" evidence="2">
    <location>
        <begin position="17"/>
        <end position="131"/>
    </location>
</feature>
<organism evidence="3 4">
    <name type="scientific">Streptomyces daqingensis</name>
    <dbReference type="NCBI Taxonomy" id="1472640"/>
    <lineage>
        <taxon>Bacteria</taxon>
        <taxon>Bacillati</taxon>
        <taxon>Actinomycetota</taxon>
        <taxon>Actinomycetes</taxon>
        <taxon>Kitasatosporales</taxon>
        <taxon>Streptomycetaceae</taxon>
        <taxon>Streptomyces</taxon>
    </lineage>
</organism>
<dbReference type="Pfam" id="PF01243">
    <property type="entry name" value="PNPOx_N"/>
    <property type="match status" value="1"/>
</dbReference>
<dbReference type="InterPro" id="IPR011576">
    <property type="entry name" value="Pyridox_Oxase_N"/>
</dbReference>
<dbReference type="Gene3D" id="2.30.110.10">
    <property type="entry name" value="Electron Transport, Fmn-binding Protein, Chain A"/>
    <property type="match status" value="1"/>
</dbReference>
<dbReference type="EMBL" id="BMMP01000002">
    <property type="protein sequence ID" value="GGO44123.1"/>
    <property type="molecule type" value="Genomic_DNA"/>
</dbReference>
<dbReference type="PANTHER" id="PTHR35176">
    <property type="entry name" value="HEME OXYGENASE HI_0854-RELATED"/>
    <property type="match status" value="1"/>
</dbReference>
<evidence type="ECO:0000313" key="3">
    <source>
        <dbReference type="EMBL" id="GGO44123.1"/>
    </source>
</evidence>
<evidence type="ECO:0000259" key="2">
    <source>
        <dbReference type="Pfam" id="PF01243"/>
    </source>
</evidence>
<name>A0ABQ2LWZ0_9ACTN</name>
<accession>A0ABQ2LWZ0</accession>
<dbReference type="SUPFAM" id="SSF50475">
    <property type="entry name" value="FMN-binding split barrel"/>
    <property type="match status" value="1"/>
</dbReference>
<comment type="caution">
    <text evidence="3">The sequence shown here is derived from an EMBL/GenBank/DDBJ whole genome shotgun (WGS) entry which is preliminary data.</text>
</comment>
<gene>
    <name evidence="3" type="ORF">GCM10012287_08970</name>
</gene>
<dbReference type="Proteomes" id="UP000631535">
    <property type="component" value="Unassembled WGS sequence"/>
</dbReference>
<dbReference type="PANTHER" id="PTHR35176:SF6">
    <property type="entry name" value="HEME OXYGENASE HI_0854-RELATED"/>
    <property type="match status" value="1"/>
</dbReference>
<sequence>MTLSWADFHAAEPEFADAVRARFGRFRHHVLATLRADGSPRLTGLEGDFRAGELWLGMMYGSRKARDLRRDPRFSLHANPGPGDDMAGGDVRVSGRAAEVTDPGALARYAAGAPEGSTPGRFHLFRAELTEAVRVHVEDPYIVFEVWHPGKRLRTVRRKDEDSTLHEDV</sequence>
<dbReference type="RefSeq" id="WP_189035704.1">
    <property type="nucleotide sequence ID" value="NZ_BMMP01000002.1"/>
</dbReference>
<dbReference type="InterPro" id="IPR012349">
    <property type="entry name" value="Split_barrel_FMN-bd"/>
</dbReference>
<protein>
    <submittedName>
        <fullName evidence="3">Pyridoxamine 5'-phosphate oxidase</fullName>
    </submittedName>
</protein>
<evidence type="ECO:0000313" key="4">
    <source>
        <dbReference type="Proteomes" id="UP000631535"/>
    </source>
</evidence>
<dbReference type="InterPro" id="IPR052019">
    <property type="entry name" value="F420H2_bilvrd_red/Heme_oxyg"/>
</dbReference>
<keyword evidence="1" id="KW-0560">Oxidoreductase</keyword>
<reference evidence="4" key="1">
    <citation type="journal article" date="2019" name="Int. J. Syst. Evol. Microbiol.">
        <title>The Global Catalogue of Microorganisms (GCM) 10K type strain sequencing project: providing services to taxonomists for standard genome sequencing and annotation.</title>
        <authorList>
            <consortium name="The Broad Institute Genomics Platform"/>
            <consortium name="The Broad Institute Genome Sequencing Center for Infectious Disease"/>
            <person name="Wu L."/>
            <person name="Ma J."/>
        </authorList>
    </citation>
    <scope>NUCLEOTIDE SEQUENCE [LARGE SCALE GENOMIC DNA]</scope>
    <source>
        <strain evidence="4">CGMCC 4.7178</strain>
    </source>
</reference>
<keyword evidence="4" id="KW-1185">Reference proteome</keyword>
<evidence type="ECO:0000256" key="1">
    <source>
        <dbReference type="ARBA" id="ARBA00023002"/>
    </source>
</evidence>